<protein>
    <submittedName>
        <fullName evidence="2">Uncharacterized protein</fullName>
    </submittedName>
</protein>
<comment type="caution">
    <text evidence="2">The sequence shown here is derived from an EMBL/GenBank/DDBJ whole genome shotgun (WGS) entry which is preliminary data.</text>
</comment>
<organism evidence="2 3">
    <name type="scientific">Spongiactinospora rosea</name>
    <dbReference type="NCBI Taxonomy" id="2248750"/>
    <lineage>
        <taxon>Bacteria</taxon>
        <taxon>Bacillati</taxon>
        <taxon>Actinomycetota</taxon>
        <taxon>Actinomycetes</taxon>
        <taxon>Streptosporangiales</taxon>
        <taxon>Streptosporangiaceae</taxon>
        <taxon>Spongiactinospora</taxon>
    </lineage>
</organism>
<dbReference type="EMBL" id="QMEY01000017">
    <property type="protein sequence ID" value="RBQ16407.1"/>
    <property type="molecule type" value="Genomic_DNA"/>
</dbReference>
<keyword evidence="1" id="KW-1133">Transmembrane helix</keyword>
<gene>
    <name evidence="2" type="ORF">DP939_31140</name>
</gene>
<keyword evidence="1" id="KW-0812">Transmembrane</keyword>
<name>A0A366LRF7_9ACTN</name>
<dbReference type="Proteomes" id="UP000253303">
    <property type="component" value="Unassembled WGS sequence"/>
</dbReference>
<evidence type="ECO:0000313" key="3">
    <source>
        <dbReference type="Proteomes" id="UP000253303"/>
    </source>
</evidence>
<accession>A0A366LRF7</accession>
<dbReference type="AlphaFoldDB" id="A0A366LRF7"/>
<feature type="transmembrane region" description="Helical" evidence="1">
    <location>
        <begin position="25"/>
        <end position="43"/>
    </location>
</feature>
<proteinExistence type="predicted"/>
<keyword evidence="3" id="KW-1185">Reference proteome</keyword>
<evidence type="ECO:0000256" key="1">
    <source>
        <dbReference type="SAM" id="Phobius"/>
    </source>
</evidence>
<sequence>MRVMSEPSPEGSTRRRRSWARADKIAIFAVVISAIVTVGIWLADRQGGIVPPSGSITNIADELVVRKEALFVEGKAQDIPAGSEVWLVIRAGSEGRWYPVMATRVGPDGSWRSDDDASDPRNVRLATNGPYYIQIYHADMNAIAEFQQYKAKTITSGIYPGMDKPPGSATLLDQKLIRRDGQVKSPQGLSPLFP</sequence>
<keyword evidence="1" id="KW-0472">Membrane</keyword>
<reference evidence="2 3" key="1">
    <citation type="submission" date="2018-06" db="EMBL/GenBank/DDBJ databases">
        <title>Sphaerisporangium craniellae sp. nov., isolated from a marine sponge in the South China Sea.</title>
        <authorList>
            <person name="Li L."/>
        </authorList>
    </citation>
    <scope>NUCLEOTIDE SEQUENCE [LARGE SCALE GENOMIC DNA]</scope>
    <source>
        <strain evidence="2 3">LHW63015</strain>
    </source>
</reference>
<evidence type="ECO:0000313" key="2">
    <source>
        <dbReference type="EMBL" id="RBQ16407.1"/>
    </source>
</evidence>